<feature type="transmembrane region" description="Helical" evidence="9">
    <location>
        <begin position="404"/>
        <end position="423"/>
    </location>
</feature>
<dbReference type="PANTHER" id="PTHR23502:SF164">
    <property type="entry name" value="MAJOR FACILITATOR SUPERFAMILY (MFS) PROFILE DOMAIN-CONTAINING PROTEIN"/>
    <property type="match status" value="1"/>
</dbReference>
<reference evidence="10" key="1">
    <citation type="journal article" date="2023" name="IMA Fungus">
        <title>Comparative genomic study of the Penicillium genus elucidates a diverse pangenome and 15 lateral gene transfer events.</title>
        <authorList>
            <person name="Petersen C."/>
            <person name="Sorensen T."/>
            <person name="Nielsen M.R."/>
            <person name="Sondergaard T.E."/>
            <person name="Sorensen J.L."/>
            <person name="Fitzpatrick D.A."/>
            <person name="Frisvad J.C."/>
            <person name="Nielsen K.L."/>
        </authorList>
    </citation>
    <scope>NUCLEOTIDE SEQUENCE</scope>
    <source>
        <strain evidence="10">IBT 15450</strain>
    </source>
</reference>
<feature type="transmembrane region" description="Helical" evidence="9">
    <location>
        <begin position="68"/>
        <end position="93"/>
    </location>
</feature>
<dbReference type="InterPro" id="IPR005829">
    <property type="entry name" value="Sugar_transporter_CS"/>
</dbReference>
<evidence type="ECO:0000313" key="10">
    <source>
        <dbReference type="EMBL" id="KAJ6026489.1"/>
    </source>
</evidence>
<dbReference type="EMBL" id="JAQJZL010000015">
    <property type="protein sequence ID" value="KAJ6026489.1"/>
    <property type="molecule type" value="Genomic_DNA"/>
</dbReference>
<keyword evidence="8 9" id="KW-0472">Membrane</keyword>
<dbReference type="Pfam" id="PF07690">
    <property type="entry name" value="MFS_1"/>
    <property type="match status" value="1"/>
</dbReference>
<dbReference type="GO" id="GO:0009307">
    <property type="term" value="P:DNA restriction-modification system"/>
    <property type="evidence" value="ECO:0007669"/>
    <property type="project" value="UniProtKB-KW"/>
</dbReference>
<dbReference type="GO" id="GO:0022857">
    <property type="term" value="F:transmembrane transporter activity"/>
    <property type="evidence" value="ECO:0007669"/>
    <property type="project" value="InterPro"/>
</dbReference>
<dbReference type="GO" id="GO:0003677">
    <property type="term" value="F:DNA binding"/>
    <property type="evidence" value="ECO:0007669"/>
    <property type="project" value="InterPro"/>
</dbReference>
<keyword evidence="4" id="KW-0949">S-adenosyl-L-methionine</keyword>
<dbReference type="InterPro" id="IPR011701">
    <property type="entry name" value="MFS"/>
</dbReference>
<dbReference type="PANTHER" id="PTHR23502">
    <property type="entry name" value="MAJOR FACILITATOR SUPERFAMILY"/>
    <property type="match status" value="1"/>
</dbReference>
<evidence type="ECO:0000256" key="8">
    <source>
        <dbReference type="ARBA" id="ARBA00023136"/>
    </source>
</evidence>
<dbReference type="Gene3D" id="1.20.1250.20">
    <property type="entry name" value="MFS general substrate transporter like domains"/>
    <property type="match status" value="1"/>
</dbReference>
<evidence type="ECO:0000256" key="6">
    <source>
        <dbReference type="ARBA" id="ARBA00022747"/>
    </source>
</evidence>
<evidence type="ECO:0000256" key="3">
    <source>
        <dbReference type="ARBA" id="ARBA00022679"/>
    </source>
</evidence>
<keyword evidence="5 9" id="KW-0812">Transmembrane</keyword>
<dbReference type="PROSITE" id="PS00093">
    <property type="entry name" value="N4_MTASE"/>
    <property type="match status" value="1"/>
</dbReference>
<feature type="transmembrane region" description="Helical" evidence="9">
    <location>
        <begin position="137"/>
        <end position="156"/>
    </location>
</feature>
<dbReference type="GO" id="GO:0015667">
    <property type="term" value="F:site-specific DNA-methyltransferase (cytosine-N4-specific) activity"/>
    <property type="evidence" value="ECO:0007669"/>
    <property type="project" value="InterPro"/>
</dbReference>
<dbReference type="GO" id="GO:0032259">
    <property type="term" value="P:methylation"/>
    <property type="evidence" value="ECO:0007669"/>
    <property type="project" value="UniProtKB-KW"/>
</dbReference>
<evidence type="ECO:0000256" key="4">
    <source>
        <dbReference type="ARBA" id="ARBA00022691"/>
    </source>
</evidence>
<feature type="transmembrane region" description="Helical" evidence="9">
    <location>
        <begin position="113"/>
        <end position="130"/>
    </location>
</feature>
<comment type="subcellular location">
    <subcellularLocation>
        <location evidence="1">Membrane</location>
        <topology evidence="1">Multi-pass membrane protein</topology>
    </subcellularLocation>
</comment>
<feature type="transmembrane region" description="Helical" evidence="9">
    <location>
        <begin position="435"/>
        <end position="459"/>
    </location>
</feature>
<evidence type="ECO:0000256" key="7">
    <source>
        <dbReference type="ARBA" id="ARBA00022989"/>
    </source>
</evidence>
<dbReference type="GO" id="GO:0005886">
    <property type="term" value="C:plasma membrane"/>
    <property type="evidence" value="ECO:0007669"/>
    <property type="project" value="TreeGrafter"/>
</dbReference>
<organism evidence="10 11">
    <name type="scientific">Penicillium canescens</name>
    <dbReference type="NCBI Taxonomy" id="5083"/>
    <lineage>
        <taxon>Eukaryota</taxon>
        <taxon>Fungi</taxon>
        <taxon>Dikarya</taxon>
        <taxon>Ascomycota</taxon>
        <taxon>Pezizomycotina</taxon>
        <taxon>Eurotiomycetes</taxon>
        <taxon>Eurotiomycetidae</taxon>
        <taxon>Eurotiales</taxon>
        <taxon>Aspergillaceae</taxon>
        <taxon>Penicillium</taxon>
    </lineage>
</organism>
<keyword evidence="2" id="KW-0489">Methyltransferase</keyword>
<feature type="transmembrane region" description="Helical" evidence="9">
    <location>
        <begin position="318"/>
        <end position="343"/>
    </location>
</feature>
<feature type="transmembrane region" description="Helical" evidence="9">
    <location>
        <begin position="363"/>
        <end position="383"/>
    </location>
</feature>
<keyword evidence="3" id="KW-0808">Transferase</keyword>
<evidence type="ECO:0000256" key="2">
    <source>
        <dbReference type="ARBA" id="ARBA00022603"/>
    </source>
</evidence>
<dbReference type="PROSITE" id="PS00217">
    <property type="entry name" value="SUGAR_TRANSPORT_2"/>
    <property type="match status" value="1"/>
</dbReference>
<feature type="transmembrane region" description="Helical" evidence="9">
    <location>
        <begin position="194"/>
        <end position="213"/>
    </location>
</feature>
<feature type="transmembrane region" description="Helical" evidence="9">
    <location>
        <begin position="225"/>
        <end position="245"/>
    </location>
</feature>
<gene>
    <name evidence="10" type="ORF">N7460_011306</name>
</gene>
<accession>A0AAD6N2Q0</accession>
<dbReference type="InterPro" id="IPR036259">
    <property type="entry name" value="MFS_trans_sf"/>
</dbReference>
<evidence type="ECO:0000256" key="9">
    <source>
        <dbReference type="SAM" id="Phobius"/>
    </source>
</evidence>
<keyword evidence="11" id="KW-1185">Reference proteome</keyword>
<feature type="transmembrane region" description="Helical" evidence="9">
    <location>
        <begin position="162"/>
        <end position="182"/>
    </location>
</feature>
<sequence length="543" mass="59815">MEKSETVDQVEDVAKLPIENADEVTITKSKANASGTVKLLAGKIVYIPSPTADPRDPLNRSAWQKGMIVIVISIFATVGLSLVSGFGGIMNFYSEQYLAEGKTQEDLTHLTSYPGLTMGIGNLIGMPLAYSIGRRPVLLASTVILVLTSALCATAKTYEWHLAVRLVMGLAAGQAEALVPMITQEIFFLHERGTYLMIQNSCQSIIAAVYILFAGPIAGAIGAGWWYGLGACLSGLTLILAFFFLPETKYARPLSSFQEARGSEGEPETKEDVEIEVVTEKPPLDYERYAPRTWRSDLSLWSGEPEWRKGLDMLKDTFLLLWFPNIFWAMVLNGFVLGVNVAISVVYSTILTSPPYNWPNSSPSYANCGQIITSIVAVPVLGYGSDKLIAWQAKRRGGIHEPEVRLIPLIIPIIIGTFTSVLFGQGGSHPEHYHWFLYVWTIAAYYFAFIAVTIQTITYLLDCYPQRSGPILIIICAFRGIIAFGTTYAITPFVLGSGFDLSFGIYGVLTFGIAAIGIPVYIWGKQIRQFTGRWAQDPDKRSY</sequence>
<dbReference type="Proteomes" id="UP001219568">
    <property type="component" value="Unassembled WGS sequence"/>
</dbReference>
<evidence type="ECO:0000313" key="11">
    <source>
        <dbReference type="Proteomes" id="UP001219568"/>
    </source>
</evidence>
<dbReference type="AlphaFoldDB" id="A0AAD6N2Q0"/>
<keyword evidence="6" id="KW-0680">Restriction system</keyword>
<name>A0AAD6N2Q0_PENCN</name>
<dbReference type="InterPro" id="IPR017985">
    <property type="entry name" value="MeTrfase_CN4_CS"/>
</dbReference>
<feature type="transmembrane region" description="Helical" evidence="9">
    <location>
        <begin position="471"/>
        <end position="491"/>
    </location>
</feature>
<feature type="transmembrane region" description="Helical" evidence="9">
    <location>
        <begin position="503"/>
        <end position="523"/>
    </location>
</feature>
<dbReference type="SUPFAM" id="SSF103473">
    <property type="entry name" value="MFS general substrate transporter"/>
    <property type="match status" value="1"/>
</dbReference>
<evidence type="ECO:0000256" key="5">
    <source>
        <dbReference type="ARBA" id="ARBA00022692"/>
    </source>
</evidence>
<evidence type="ECO:0000256" key="1">
    <source>
        <dbReference type="ARBA" id="ARBA00004141"/>
    </source>
</evidence>
<comment type="caution">
    <text evidence="10">The sequence shown here is derived from an EMBL/GenBank/DDBJ whole genome shotgun (WGS) entry which is preliminary data.</text>
</comment>
<protein>
    <submittedName>
        <fullName evidence="10">Major facilitator superfamily domain-containing protein</fullName>
    </submittedName>
</protein>
<proteinExistence type="predicted"/>
<reference evidence="10" key="2">
    <citation type="submission" date="2023-01" db="EMBL/GenBank/DDBJ databases">
        <authorList>
            <person name="Petersen C."/>
        </authorList>
    </citation>
    <scope>NUCLEOTIDE SEQUENCE</scope>
    <source>
        <strain evidence="10">IBT 15450</strain>
    </source>
</reference>
<keyword evidence="7 9" id="KW-1133">Transmembrane helix</keyword>